<organism evidence="1 2">
    <name type="scientific">Anaeromyxobacter paludicola</name>
    <dbReference type="NCBI Taxonomy" id="2918171"/>
    <lineage>
        <taxon>Bacteria</taxon>
        <taxon>Pseudomonadati</taxon>
        <taxon>Myxococcota</taxon>
        <taxon>Myxococcia</taxon>
        <taxon>Myxococcales</taxon>
        <taxon>Cystobacterineae</taxon>
        <taxon>Anaeromyxobacteraceae</taxon>
        <taxon>Anaeromyxobacter</taxon>
    </lineage>
</organism>
<reference evidence="2" key="1">
    <citation type="journal article" date="2022" name="Int. J. Syst. Evol. Microbiol.">
        <title>Anaeromyxobacter oryzae sp. nov., Anaeromyxobacter diazotrophicus sp. nov. and Anaeromyxobacter paludicola sp. nov., isolated from paddy soils.</title>
        <authorList>
            <person name="Itoh H."/>
            <person name="Xu Z."/>
            <person name="Mise K."/>
            <person name="Masuda Y."/>
            <person name="Ushijima N."/>
            <person name="Hayakawa C."/>
            <person name="Shiratori Y."/>
            <person name="Senoo K."/>
        </authorList>
    </citation>
    <scope>NUCLEOTIDE SEQUENCE [LARGE SCALE GENOMIC DNA]</scope>
    <source>
        <strain evidence="2">Red630</strain>
    </source>
</reference>
<evidence type="ECO:0000313" key="1">
    <source>
        <dbReference type="EMBL" id="BDG08820.1"/>
    </source>
</evidence>
<gene>
    <name evidence="1" type="ORF">AMPC_19330</name>
</gene>
<protein>
    <recommendedName>
        <fullName evidence="3">DUF1643 domain-containing protein</fullName>
    </recommendedName>
</protein>
<dbReference type="RefSeq" id="WP_248346071.1">
    <property type="nucleotide sequence ID" value="NZ_AP025592.1"/>
</dbReference>
<dbReference type="Pfam" id="PF07799">
    <property type="entry name" value="DUF1643"/>
    <property type="match status" value="1"/>
</dbReference>
<name>A0ABM7XAE4_9BACT</name>
<evidence type="ECO:0008006" key="3">
    <source>
        <dbReference type="Google" id="ProtNLM"/>
    </source>
</evidence>
<dbReference type="EMBL" id="AP025592">
    <property type="protein sequence ID" value="BDG08820.1"/>
    <property type="molecule type" value="Genomic_DNA"/>
</dbReference>
<keyword evidence="2" id="KW-1185">Reference proteome</keyword>
<dbReference type="Proteomes" id="UP001162734">
    <property type="component" value="Chromosome"/>
</dbReference>
<dbReference type="InterPro" id="IPR012441">
    <property type="entry name" value="DUF1643"/>
</dbReference>
<proteinExistence type="predicted"/>
<evidence type="ECO:0000313" key="2">
    <source>
        <dbReference type="Proteomes" id="UP001162734"/>
    </source>
</evidence>
<accession>A0ABM7XAE4</accession>
<sequence length="188" mass="20528">MNARAHPLVALREAEDPPEPRWLAQDAELSPCGRYRYRLTRVWDRARPRCLWVMLNPSAADAERLDPTTRRCFAFSASWGCGGLEVANLFALRSSDPAALYREPPVDAPGEEGRNDRTLLALAREADLVVAAWGAHGRLAGRGEEVARLLARAGPVHVVRFTADGSPGHPLYLPASATPQLWLGGTGE</sequence>